<evidence type="ECO:0000313" key="3">
    <source>
        <dbReference type="EMBL" id="MYC93518.1"/>
    </source>
</evidence>
<dbReference type="AlphaFoldDB" id="A0A6B1D1S5"/>
<dbReference type="CDD" id="cd00118">
    <property type="entry name" value="LysM"/>
    <property type="match status" value="1"/>
</dbReference>
<dbReference type="PROSITE" id="PS51782">
    <property type="entry name" value="LYSM"/>
    <property type="match status" value="1"/>
</dbReference>
<accession>A0A6B1D1S5</accession>
<feature type="region of interest" description="Disordered" evidence="1">
    <location>
        <begin position="42"/>
        <end position="61"/>
    </location>
</feature>
<dbReference type="PANTHER" id="PTHR33734">
    <property type="entry name" value="LYSM DOMAIN-CONTAINING GPI-ANCHORED PROTEIN 2"/>
    <property type="match status" value="1"/>
</dbReference>
<evidence type="ECO:0000259" key="2">
    <source>
        <dbReference type="PROSITE" id="PS51782"/>
    </source>
</evidence>
<proteinExistence type="predicted"/>
<organism evidence="3">
    <name type="scientific">Caldilineaceae bacterium SB0661_bin_32</name>
    <dbReference type="NCBI Taxonomy" id="2605255"/>
    <lineage>
        <taxon>Bacteria</taxon>
        <taxon>Bacillati</taxon>
        <taxon>Chloroflexota</taxon>
        <taxon>Caldilineae</taxon>
        <taxon>Caldilineales</taxon>
        <taxon>Caldilineaceae</taxon>
    </lineage>
</organism>
<dbReference type="InterPro" id="IPR047676">
    <property type="entry name" value="FxLYD_dom"/>
</dbReference>
<protein>
    <submittedName>
        <fullName evidence="3">LysM peptidoglycan-binding domain-containing protein</fullName>
    </submittedName>
</protein>
<dbReference type="InterPro" id="IPR018392">
    <property type="entry name" value="LysM"/>
</dbReference>
<dbReference type="EMBL" id="VXMH01000006">
    <property type="protein sequence ID" value="MYC93518.1"/>
    <property type="molecule type" value="Genomic_DNA"/>
</dbReference>
<dbReference type="GO" id="GO:0008932">
    <property type="term" value="F:lytic endotransglycosylase activity"/>
    <property type="evidence" value="ECO:0007669"/>
    <property type="project" value="TreeGrafter"/>
</dbReference>
<dbReference type="NCBIfam" id="NF038353">
    <property type="entry name" value="FxLYD_dom"/>
    <property type="match status" value="1"/>
</dbReference>
<sequence length="338" mass="35760">MNYLFATARKVTVFAVGAVAGLFFLSGCGQVITLIPTSTPVPEPAATFSPPSSPTPVPTATPAPFTPPPTATMTATPEPTIYLVAPGDTLGRIAEQYGVTVAALQEENNILDPRTLQQGQQLVIPYRVSVDGGAAGARPTPTPIPFAHQKIHFSFTPLGGLWVLGEVENTSALTLEQVQIGVKLLDADQNAIAEEQGFVLLNLVDPGGVAPFAILFEKAPKEFASYQIFPLGGVPAYEGGYYRDLVVEDLTFEGELYSSYNVTGSVRNTGQDESIEVQVILTAYDSLDRIIAARTVAPEHNVIAANGVTSFAAILVPLGGPVERIHAVAQGRRYPTGN</sequence>
<name>A0A6B1D1S5_9CHLR</name>
<reference evidence="3" key="1">
    <citation type="submission" date="2019-09" db="EMBL/GenBank/DDBJ databases">
        <title>Characterisation of the sponge microbiome using genome-centric metagenomics.</title>
        <authorList>
            <person name="Engelberts J.P."/>
            <person name="Robbins S.J."/>
            <person name="De Goeij J.M."/>
            <person name="Aranda M."/>
            <person name="Bell S.C."/>
            <person name="Webster N.S."/>
        </authorList>
    </citation>
    <scope>NUCLEOTIDE SEQUENCE</scope>
    <source>
        <strain evidence="3">SB0661_bin_32</strain>
    </source>
</reference>
<dbReference type="SMART" id="SM00257">
    <property type="entry name" value="LysM"/>
    <property type="match status" value="1"/>
</dbReference>
<dbReference type="SUPFAM" id="SSF54106">
    <property type="entry name" value="LysM domain"/>
    <property type="match status" value="1"/>
</dbReference>
<evidence type="ECO:0000256" key="1">
    <source>
        <dbReference type="SAM" id="MobiDB-lite"/>
    </source>
</evidence>
<comment type="caution">
    <text evidence="3">The sequence shown here is derived from an EMBL/GenBank/DDBJ whole genome shotgun (WGS) entry which is preliminary data.</text>
</comment>
<feature type="domain" description="LysM" evidence="2">
    <location>
        <begin position="80"/>
        <end position="124"/>
    </location>
</feature>
<dbReference type="Pfam" id="PF01476">
    <property type="entry name" value="LysM"/>
    <property type="match status" value="1"/>
</dbReference>
<feature type="compositionally biased region" description="Pro residues" evidence="1">
    <location>
        <begin position="51"/>
        <end position="61"/>
    </location>
</feature>
<dbReference type="Gene3D" id="3.10.350.10">
    <property type="entry name" value="LysM domain"/>
    <property type="match status" value="1"/>
</dbReference>
<dbReference type="PANTHER" id="PTHR33734:SF22">
    <property type="entry name" value="MEMBRANE-BOUND LYTIC MUREIN TRANSGLYCOSYLASE D"/>
    <property type="match status" value="1"/>
</dbReference>
<gene>
    <name evidence="3" type="ORF">F4X14_00980</name>
</gene>
<dbReference type="InterPro" id="IPR036779">
    <property type="entry name" value="LysM_dom_sf"/>
</dbReference>